<name>A0AAN6PP47_9PEZI</name>
<feature type="compositionally biased region" description="Acidic residues" evidence="1">
    <location>
        <begin position="451"/>
        <end position="469"/>
    </location>
</feature>
<dbReference type="GO" id="GO:0005634">
    <property type="term" value="C:nucleus"/>
    <property type="evidence" value="ECO:0007669"/>
    <property type="project" value="TreeGrafter"/>
</dbReference>
<dbReference type="EMBL" id="MU854317">
    <property type="protein sequence ID" value="KAK4044649.1"/>
    <property type="molecule type" value="Genomic_DNA"/>
</dbReference>
<proteinExistence type="predicted"/>
<dbReference type="AlphaFoldDB" id="A0AAN6PP47"/>
<dbReference type="InterPro" id="IPR025451">
    <property type="entry name" value="DUF4211"/>
</dbReference>
<feature type="compositionally biased region" description="Acidic residues" evidence="1">
    <location>
        <begin position="290"/>
        <end position="300"/>
    </location>
</feature>
<feature type="compositionally biased region" description="Low complexity" evidence="1">
    <location>
        <begin position="41"/>
        <end position="52"/>
    </location>
</feature>
<evidence type="ECO:0000313" key="3">
    <source>
        <dbReference type="EMBL" id="KAK4044649.1"/>
    </source>
</evidence>
<sequence>MVKTRKEKQQTLEATLGRPRVRPAIKTPRKSSKHKSTLGTPASSSPARNAAAVKSSPMAPPSSFMHSSQVSGSARKKRVAFNDSSSEEASEDEEHEVALPVRETRRGKKSRVSKSESSRSSPAKVKEAQEDSDDDDDDDKPMVTPTTRRKRRLVVDESDEDDQPLVSSPIKRRRLTRRNNAPSPAKEDDDDDEAPVPSSARASRTRRKPLTQKEKARELLRRKRAGEVVNEEEDSLFSDDEEPEKAMYDTDSDHLALNEFEDDEEGVFEPKVDAKKKKESKKKNKQKAVDDDDESESMDDFVVDDSDAPLGVPEEVYQNMPLEFTAHSHKPLKEHFRDAIEWLVQFKINPGFAEKEHPLYRMAWKKLDDEVRGLATSKFASAAWKKDFYMALRARPYFTNGELPKGDLLEAQSCGACGRSGHPARHMMTFNGTPYFKDTTKLDRLLQPVEIDSDSDDSGSDSHDEDEDGNPIPKETKEWLIGVVCNSNAETAHNLMHWKNGLLDWVDTRLHEEGYMAPTKLAEREQMRPKQKYKLVDEILERWMKNGVVKALYQDFKSTIEQARNKPTTGRYR</sequence>
<feature type="compositionally biased region" description="Acidic residues" evidence="1">
    <location>
        <begin position="85"/>
        <end position="95"/>
    </location>
</feature>
<comment type="caution">
    <text evidence="3">The sequence shown here is derived from an EMBL/GenBank/DDBJ whole genome shotgun (WGS) entry which is preliminary data.</text>
</comment>
<dbReference type="PANTHER" id="PTHR14689">
    <property type="entry name" value="PHORBOL-ESTER_DAG-TYPE DOMAIN-CONTAINING PROTEIN"/>
    <property type="match status" value="1"/>
</dbReference>
<reference evidence="4" key="1">
    <citation type="journal article" date="2023" name="Mol. Phylogenet. Evol.">
        <title>Genome-scale phylogeny and comparative genomics of the fungal order Sordariales.</title>
        <authorList>
            <person name="Hensen N."/>
            <person name="Bonometti L."/>
            <person name="Westerberg I."/>
            <person name="Brannstrom I.O."/>
            <person name="Guillou S."/>
            <person name="Cros-Aarteil S."/>
            <person name="Calhoun S."/>
            <person name="Haridas S."/>
            <person name="Kuo A."/>
            <person name="Mondo S."/>
            <person name="Pangilinan J."/>
            <person name="Riley R."/>
            <person name="LaButti K."/>
            <person name="Andreopoulos B."/>
            <person name="Lipzen A."/>
            <person name="Chen C."/>
            <person name="Yan M."/>
            <person name="Daum C."/>
            <person name="Ng V."/>
            <person name="Clum A."/>
            <person name="Steindorff A."/>
            <person name="Ohm R.A."/>
            <person name="Martin F."/>
            <person name="Silar P."/>
            <person name="Natvig D.O."/>
            <person name="Lalanne C."/>
            <person name="Gautier V."/>
            <person name="Ament-Velasquez S.L."/>
            <person name="Kruys A."/>
            <person name="Hutchinson M.I."/>
            <person name="Powell A.J."/>
            <person name="Barry K."/>
            <person name="Miller A.N."/>
            <person name="Grigoriev I.V."/>
            <person name="Debuchy R."/>
            <person name="Gladieux P."/>
            <person name="Hiltunen Thoren M."/>
            <person name="Johannesson H."/>
        </authorList>
    </citation>
    <scope>NUCLEOTIDE SEQUENCE [LARGE SCALE GENOMIC DNA]</scope>
    <source>
        <strain evidence="4">CBS 284.82</strain>
    </source>
</reference>
<feature type="compositionally biased region" description="Basic residues" evidence="1">
    <location>
        <begin position="274"/>
        <end position="286"/>
    </location>
</feature>
<protein>
    <recommendedName>
        <fullName evidence="2">DUF4211 domain-containing protein</fullName>
    </recommendedName>
</protein>
<feature type="compositionally biased region" description="Acidic residues" evidence="1">
    <location>
        <begin position="130"/>
        <end position="139"/>
    </location>
</feature>
<feature type="region of interest" description="Disordered" evidence="1">
    <location>
        <begin position="1"/>
        <end position="300"/>
    </location>
</feature>
<feature type="domain" description="DUF4211" evidence="2">
    <location>
        <begin position="300"/>
        <end position="439"/>
    </location>
</feature>
<organism evidence="3 4">
    <name type="scientific">Parachaetomium inaequale</name>
    <dbReference type="NCBI Taxonomy" id="2588326"/>
    <lineage>
        <taxon>Eukaryota</taxon>
        <taxon>Fungi</taxon>
        <taxon>Dikarya</taxon>
        <taxon>Ascomycota</taxon>
        <taxon>Pezizomycotina</taxon>
        <taxon>Sordariomycetes</taxon>
        <taxon>Sordariomycetidae</taxon>
        <taxon>Sordariales</taxon>
        <taxon>Chaetomiaceae</taxon>
        <taxon>Parachaetomium</taxon>
    </lineage>
</organism>
<feature type="compositionally biased region" description="Basic and acidic residues" evidence="1">
    <location>
        <begin position="244"/>
        <end position="256"/>
    </location>
</feature>
<evidence type="ECO:0000259" key="2">
    <source>
        <dbReference type="Pfam" id="PF13926"/>
    </source>
</evidence>
<evidence type="ECO:0000256" key="1">
    <source>
        <dbReference type="SAM" id="MobiDB-lite"/>
    </source>
</evidence>
<keyword evidence="4" id="KW-1185">Reference proteome</keyword>
<feature type="compositionally biased region" description="Basic residues" evidence="1">
    <location>
        <begin position="19"/>
        <end position="36"/>
    </location>
</feature>
<accession>A0AAN6PP47</accession>
<dbReference type="PANTHER" id="PTHR14689:SF0">
    <property type="entry name" value="COILED-COIL DOMAIN-CONTAINING PROTEIN 82"/>
    <property type="match status" value="1"/>
</dbReference>
<dbReference type="Pfam" id="PF13926">
    <property type="entry name" value="DUF4211"/>
    <property type="match status" value="1"/>
</dbReference>
<feature type="region of interest" description="Disordered" evidence="1">
    <location>
        <begin position="451"/>
        <end position="473"/>
    </location>
</feature>
<gene>
    <name evidence="3" type="ORF">C8A01DRAFT_11978</name>
</gene>
<feature type="compositionally biased region" description="Acidic residues" evidence="1">
    <location>
        <begin position="229"/>
        <end position="243"/>
    </location>
</feature>
<evidence type="ECO:0000313" key="4">
    <source>
        <dbReference type="Proteomes" id="UP001303115"/>
    </source>
</evidence>
<dbReference type="Proteomes" id="UP001303115">
    <property type="component" value="Unassembled WGS sequence"/>
</dbReference>